<dbReference type="Pfam" id="PF13563">
    <property type="entry name" value="2_5_RNA_ligase2"/>
    <property type="match status" value="1"/>
</dbReference>
<organism evidence="13 14">
    <name type="scientific">Blastomyces silverae</name>
    <dbReference type="NCBI Taxonomy" id="2060906"/>
    <lineage>
        <taxon>Eukaryota</taxon>
        <taxon>Fungi</taxon>
        <taxon>Dikarya</taxon>
        <taxon>Ascomycota</taxon>
        <taxon>Pezizomycotina</taxon>
        <taxon>Eurotiomycetes</taxon>
        <taxon>Eurotiomycetidae</taxon>
        <taxon>Onygenales</taxon>
        <taxon>Ajellomycetaceae</taxon>
        <taxon>Blastomyces</taxon>
    </lineage>
</organism>
<comment type="caution">
    <text evidence="13">The sequence shown here is derived from an EMBL/GenBank/DDBJ whole genome shotgun (WGS) entry which is preliminary data.</text>
</comment>
<dbReference type="SUPFAM" id="SSF81301">
    <property type="entry name" value="Nucleotidyltransferase"/>
    <property type="match status" value="1"/>
</dbReference>
<dbReference type="InterPro" id="IPR009097">
    <property type="entry name" value="Cyclic_Pdiesterase"/>
</dbReference>
<evidence type="ECO:0000256" key="3">
    <source>
        <dbReference type="ARBA" id="ARBA00012388"/>
    </source>
</evidence>
<keyword evidence="7" id="KW-0067">ATP-binding</keyword>
<name>A0A0H1BNE0_9EURO</name>
<feature type="domain" description="MJ1316 RNA cyclic group end recognition" evidence="11">
    <location>
        <begin position="1180"/>
        <end position="1250"/>
    </location>
</feature>
<feature type="domain" description="Poly(A) polymerase central" evidence="12">
    <location>
        <begin position="806"/>
        <end position="942"/>
    </location>
</feature>
<dbReference type="Proteomes" id="UP000053573">
    <property type="component" value="Unassembled WGS sequence"/>
</dbReference>
<keyword evidence="8" id="KW-0539">Nucleus</keyword>
<dbReference type="Pfam" id="PF04928">
    <property type="entry name" value="PAP_central"/>
    <property type="match status" value="1"/>
</dbReference>
<dbReference type="InterPro" id="IPR007012">
    <property type="entry name" value="PolA_pol_cen_dom"/>
</dbReference>
<evidence type="ECO:0000313" key="13">
    <source>
        <dbReference type="EMBL" id="KLJ13054.1"/>
    </source>
</evidence>
<dbReference type="EC" id="2.7.7.19" evidence="3"/>
<reference evidence="14" key="1">
    <citation type="journal article" date="2015" name="PLoS Genet.">
        <title>The dynamic genome and transcriptome of the human fungal pathogen Blastomyces and close relative Emmonsia.</title>
        <authorList>
            <person name="Munoz J.F."/>
            <person name="Gauthier G.M."/>
            <person name="Desjardins C.A."/>
            <person name="Gallo J.E."/>
            <person name="Holder J."/>
            <person name="Sullivan T.D."/>
            <person name="Marty A.J."/>
            <person name="Carmen J.C."/>
            <person name="Chen Z."/>
            <person name="Ding L."/>
            <person name="Gujja S."/>
            <person name="Magrini V."/>
            <person name="Misas E."/>
            <person name="Mitreva M."/>
            <person name="Priest M."/>
            <person name="Saif S."/>
            <person name="Whiston E.A."/>
            <person name="Young S."/>
            <person name="Zeng Q."/>
            <person name="Goldman W.E."/>
            <person name="Mardis E.R."/>
            <person name="Taylor J.W."/>
            <person name="McEwen J.G."/>
            <person name="Clay O.K."/>
            <person name="Klein B.S."/>
            <person name="Cuomo C.A."/>
        </authorList>
    </citation>
    <scope>NUCLEOTIDE SEQUENCE [LARGE SCALE GENOMIC DNA]</scope>
    <source>
        <strain evidence="14">UAMH 139</strain>
    </source>
</reference>
<evidence type="ECO:0000259" key="11">
    <source>
        <dbReference type="Pfam" id="PF04457"/>
    </source>
</evidence>
<dbReference type="Gene3D" id="3.30.70.590">
    <property type="entry name" value="Poly(A) polymerase predicted RNA binding domain"/>
    <property type="match status" value="1"/>
</dbReference>
<dbReference type="Pfam" id="PF03372">
    <property type="entry name" value="Exo_endo_phos"/>
    <property type="match status" value="1"/>
</dbReference>
<dbReference type="InterPro" id="IPR005135">
    <property type="entry name" value="Endo/exonuclease/phosphatase"/>
</dbReference>
<dbReference type="PANTHER" id="PTHR10682">
    <property type="entry name" value="POLY A POLYMERASE"/>
    <property type="match status" value="1"/>
</dbReference>
<keyword evidence="6" id="KW-0547">Nucleotide-binding</keyword>
<evidence type="ECO:0000256" key="9">
    <source>
        <dbReference type="SAM" id="MobiDB-lite"/>
    </source>
</evidence>
<keyword evidence="4" id="KW-0507">mRNA processing</keyword>
<proteinExistence type="inferred from homology"/>
<dbReference type="SUPFAM" id="SSF56219">
    <property type="entry name" value="DNase I-like"/>
    <property type="match status" value="1"/>
</dbReference>
<dbReference type="STRING" id="2060906.A0A0H1BNE0"/>
<feature type="region of interest" description="Disordered" evidence="9">
    <location>
        <begin position="1119"/>
        <end position="1179"/>
    </location>
</feature>
<dbReference type="SUPFAM" id="SSF55003">
    <property type="entry name" value="PAP/Archaeal CCA-adding enzyme, C-terminal domain"/>
    <property type="match status" value="1"/>
</dbReference>
<feature type="region of interest" description="Disordered" evidence="9">
    <location>
        <begin position="210"/>
        <end position="250"/>
    </location>
</feature>
<evidence type="ECO:0000256" key="4">
    <source>
        <dbReference type="ARBA" id="ARBA00022664"/>
    </source>
</evidence>
<evidence type="ECO:0000256" key="2">
    <source>
        <dbReference type="ARBA" id="ARBA00010912"/>
    </source>
</evidence>
<evidence type="ECO:0000256" key="6">
    <source>
        <dbReference type="ARBA" id="ARBA00022741"/>
    </source>
</evidence>
<evidence type="ECO:0000256" key="7">
    <source>
        <dbReference type="ARBA" id="ARBA00022840"/>
    </source>
</evidence>
<feature type="domain" description="Endonuclease/exonuclease/phosphatase" evidence="10">
    <location>
        <begin position="288"/>
        <end position="589"/>
    </location>
</feature>
<evidence type="ECO:0000256" key="8">
    <source>
        <dbReference type="ARBA" id="ARBA00023242"/>
    </source>
</evidence>
<keyword evidence="14" id="KW-1185">Reference proteome</keyword>
<evidence type="ECO:0000259" key="12">
    <source>
        <dbReference type="Pfam" id="PF04928"/>
    </source>
</evidence>
<dbReference type="Gene3D" id="3.30.460.10">
    <property type="entry name" value="Beta Polymerase, domain 2"/>
    <property type="match status" value="1"/>
</dbReference>
<sequence length="1268" mass="141673">MADLTESPRATSLTLNAHQTALCIIPPTPLVEDVNRLRALYDQAFDKWPAHVNLIYPFVSIDRLPAAVGLIQSNLSSWLTEVENTPFNVRLNKPGHFTQRQGNIVYLAPDESDGVLNLSDFRNAILKGFKLPANEQQRGYQPHLTIGQSKANDDNARDYLLSKAKLLPPIEWGLGQLAIMVREKAGNTRRMKLWGTIDLDEAATFNQIVDTPQDMEQGRDGSKTSSTSPTSSELPLQDLHSTSERGGSGAESRITYMFSADAGIWTPAEANGAPEDEEQIPGALTVSSYNVLVDSIYPPATDRYQILLQTLLSKTSTADVLVLQEVSDSFLAYILGHDAIRTTYPFATHGPPDQKGIGPLPSIRNVVALSRSNFTWSWLPLGTNHKGAVILALSDIGEMDESGFAPTIIAGVHLSSGLFDYAVAARKQQLQKLSNFLSANYTNNPKVIAGDFNMTTSTITHEEAAERKSISPRSIETLPVLETILQYAGYGDSWSVAHTKIRDMMSPARLERDFTQLYDGEQGATFDPLENSLAAISSDSTANPRPHRYDRILFSKDDLRVTGFNMFGFPVERIDEATGNIERQFPSDHWGIRASLEFNPNGGEDVDPFESMPLYAKLAHSNFDNPAGLKVCLADKSIFPSSEDAEKRKAAFSLLKNLIQHGSLPESGKGKEIDQPRLSIVITTVGSYGLGVWTDSSDVDCLCVGSISSKVFFELALQRLRKGAEWGVKILRKVKATTGTMLELEINGVKFDLQYCPAAAVAERWLEVPHLPRSSPLFDLALLPQMKLQPYRDQAYLQRTIPNPATFRLLHRIIKAWAQNRGIYSSKFGYLGGIHITLMLSRVMKLLPPVPANSAADILCTFFSHYGNFNWKEGILYDPSFHKNPPWYHHRMPGVGMVILTHHTPVMNVARSASIPSTRTIVDEMRRADNLISEGNTSWAELVGIVPKTGKTSLSISADEFLRSYNSYIKINVQYWGLSLAKGSSLVGWLESRCLVLLADLHRKFPDIQTRIWPARFTQNEDHDDSTPVQEEREYQGCYLIGLTKADHATDPTRTLSKSDRKRAHDRLQVSMDQFTSTIRNDKKYFDSASAWVDVSHVKQDNLGPLNLDDRDWGDYIIQDNDFDDSDSEDDDSDIYLEDGDDDADADDDEATTESDLLPSVKKKNTHKSTTKPPVSSAKLRPASDILSRLRWDPSLHGTEYIIGYEDRFLGAKEISLDRWKSEQTDEEFIPQHRILYFKRKEDGRVVWDREARRDEIFGSGVGKGEEF</sequence>
<gene>
    <name evidence="13" type="ORF">EMPG_11981</name>
</gene>
<feature type="compositionally biased region" description="Acidic residues" evidence="9">
    <location>
        <begin position="1121"/>
        <end position="1153"/>
    </location>
</feature>
<dbReference type="Gene3D" id="3.90.1140.10">
    <property type="entry name" value="Cyclic phosphodiesterase"/>
    <property type="match status" value="1"/>
</dbReference>
<dbReference type="GO" id="GO:1990817">
    <property type="term" value="F:poly(A) RNA polymerase activity"/>
    <property type="evidence" value="ECO:0007669"/>
    <property type="project" value="UniProtKB-EC"/>
</dbReference>
<keyword evidence="5" id="KW-0808">Transferase</keyword>
<dbReference type="GO" id="GO:0006397">
    <property type="term" value="P:mRNA processing"/>
    <property type="evidence" value="ECO:0007669"/>
    <property type="project" value="UniProtKB-KW"/>
</dbReference>
<dbReference type="InterPro" id="IPR040459">
    <property type="entry name" value="MJ1316"/>
</dbReference>
<protein>
    <recommendedName>
        <fullName evidence="3">polynucleotide adenylyltransferase</fullName>
        <ecNumber evidence="3">2.7.7.19</ecNumber>
    </recommendedName>
</protein>
<dbReference type="GO" id="GO:0003723">
    <property type="term" value="F:RNA binding"/>
    <property type="evidence" value="ECO:0007669"/>
    <property type="project" value="InterPro"/>
</dbReference>
<comment type="subcellular location">
    <subcellularLocation>
        <location evidence="1">Nucleus</location>
    </subcellularLocation>
</comment>
<dbReference type="PANTHER" id="PTHR10682:SF23">
    <property type="entry name" value="POLYNUCLEOTIDE ADENYLYLTRANSFERASE"/>
    <property type="match status" value="1"/>
</dbReference>
<dbReference type="GO" id="GO:0005524">
    <property type="term" value="F:ATP binding"/>
    <property type="evidence" value="ECO:0007669"/>
    <property type="project" value="UniProtKB-KW"/>
</dbReference>
<dbReference type="EMBL" id="LDEV01000541">
    <property type="protein sequence ID" value="KLJ13054.1"/>
    <property type="molecule type" value="Genomic_DNA"/>
</dbReference>
<evidence type="ECO:0000313" key="14">
    <source>
        <dbReference type="Proteomes" id="UP000053573"/>
    </source>
</evidence>
<accession>A0A0H1BNE0</accession>
<feature type="compositionally biased region" description="Basic residues" evidence="9">
    <location>
        <begin position="1161"/>
        <end position="1170"/>
    </location>
</feature>
<dbReference type="Gene3D" id="1.10.1410.10">
    <property type="match status" value="1"/>
</dbReference>
<dbReference type="InterPro" id="IPR036691">
    <property type="entry name" value="Endo/exonu/phosph_ase_sf"/>
</dbReference>
<dbReference type="SUPFAM" id="SSF55144">
    <property type="entry name" value="LigT-like"/>
    <property type="match status" value="1"/>
</dbReference>
<dbReference type="GO" id="GO:0005634">
    <property type="term" value="C:nucleus"/>
    <property type="evidence" value="ECO:0007669"/>
    <property type="project" value="UniProtKB-SubCell"/>
</dbReference>
<dbReference type="Pfam" id="PF04457">
    <property type="entry name" value="MJ1316"/>
    <property type="match status" value="1"/>
</dbReference>
<evidence type="ECO:0000256" key="5">
    <source>
        <dbReference type="ARBA" id="ARBA00022679"/>
    </source>
</evidence>
<dbReference type="OrthoDB" id="10263155at2759"/>
<evidence type="ECO:0000259" key="10">
    <source>
        <dbReference type="Pfam" id="PF03372"/>
    </source>
</evidence>
<feature type="compositionally biased region" description="Low complexity" evidence="9">
    <location>
        <begin position="223"/>
        <end position="232"/>
    </location>
</feature>
<dbReference type="AlphaFoldDB" id="A0A0H1BNE0"/>
<dbReference type="Gene3D" id="3.60.10.10">
    <property type="entry name" value="Endonuclease/exonuclease/phosphatase"/>
    <property type="match status" value="1"/>
</dbReference>
<dbReference type="SUPFAM" id="SSF81631">
    <property type="entry name" value="PAP/OAS1 substrate-binding domain"/>
    <property type="match status" value="1"/>
</dbReference>
<comment type="similarity">
    <text evidence="2">Belongs to the poly(A) polymerase family.</text>
</comment>
<dbReference type="InterPro" id="IPR043519">
    <property type="entry name" value="NT_sf"/>
</dbReference>
<evidence type="ECO:0000256" key="1">
    <source>
        <dbReference type="ARBA" id="ARBA00004123"/>
    </source>
</evidence>
<dbReference type="GO" id="GO:0031123">
    <property type="term" value="P:RNA 3'-end processing"/>
    <property type="evidence" value="ECO:0007669"/>
    <property type="project" value="InterPro"/>
</dbReference>
<dbReference type="InterPro" id="IPR011068">
    <property type="entry name" value="NuclTrfase_I-like_C"/>
</dbReference>